<dbReference type="GO" id="GO:0003887">
    <property type="term" value="F:DNA-directed DNA polymerase activity"/>
    <property type="evidence" value="ECO:0007669"/>
    <property type="project" value="UniProtKB-KW"/>
</dbReference>
<reference evidence="2" key="2">
    <citation type="submission" date="2011-02" db="EMBL/GenBank/DDBJ databases">
        <title>The complete genome of Syntrophobotulus glycolicus DSM 8271.</title>
        <authorList>
            <person name="Lucas S."/>
            <person name="Copeland A."/>
            <person name="Lapidus A."/>
            <person name="Bruce D."/>
            <person name="Goodwin L."/>
            <person name="Pitluck S."/>
            <person name="Kyrpides N."/>
            <person name="Mavromatis K."/>
            <person name="Pagani I."/>
            <person name="Ivanova N."/>
            <person name="Mikhailova N."/>
            <person name="Chertkov O."/>
            <person name="Held B."/>
            <person name="Detter J.C."/>
            <person name="Tapia R."/>
            <person name="Han C."/>
            <person name="Land M."/>
            <person name="Hauser L."/>
            <person name="Markowitz V."/>
            <person name="Cheng J.-F."/>
            <person name="Hugenholtz P."/>
            <person name="Woyke T."/>
            <person name="Wu D."/>
            <person name="Spring S."/>
            <person name="Schroeder M."/>
            <person name="Brambilla E."/>
            <person name="Klenk H.-P."/>
            <person name="Eisen J.A."/>
        </authorList>
    </citation>
    <scope>NUCLEOTIDE SEQUENCE [LARGE SCALE GENOMIC DNA]</scope>
    <source>
        <strain evidence="2">DSM 8271 / FlGlyR</strain>
    </source>
</reference>
<evidence type="ECO:0000313" key="2">
    <source>
        <dbReference type="Proteomes" id="UP000007488"/>
    </source>
</evidence>
<protein>
    <submittedName>
        <fullName evidence="1">DNA-directed DNA polymerase</fullName>
    </submittedName>
</protein>
<dbReference type="EMBL" id="CP002547">
    <property type="protein sequence ID" value="ADY54540.1"/>
    <property type="molecule type" value="Genomic_DNA"/>
</dbReference>
<dbReference type="InterPro" id="IPR050238">
    <property type="entry name" value="DNA_Rep/Repair_Clamp_Loader"/>
</dbReference>
<reference evidence="1 2" key="1">
    <citation type="journal article" date="2011" name="Stand. Genomic Sci.">
        <title>Complete genome sequence of Syntrophobotulus glycolicus type strain (FlGlyR).</title>
        <authorList>
            <person name="Han C."/>
            <person name="Mwirichia R."/>
            <person name="Chertkov O."/>
            <person name="Held B."/>
            <person name="Lapidus A."/>
            <person name="Nolan M."/>
            <person name="Lucas S."/>
            <person name="Hammon N."/>
            <person name="Deshpande S."/>
            <person name="Cheng J.F."/>
            <person name="Tapia R."/>
            <person name="Goodwin L."/>
            <person name="Pitluck S."/>
            <person name="Huntemann M."/>
            <person name="Liolios K."/>
            <person name="Ivanova N."/>
            <person name="Pagani I."/>
            <person name="Mavromatis K."/>
            <person name="Ovchinikova G."/>
            <person name="Pati A."/>
            <person name="Chen A."/>
            <person name="Palaniappan K."/>
            <person name="Land M."/>
            <person name="Hauser L."/>
            <person name="Brambilla E.M."/>
            <person name="Rohde M."/>
            <person name="Spring S."/>
            <person name="Sikorski J."/>
            <person name="Goker M."/>
            <person name="Woyke T."/>
            <person name="Bristow J."/>
            <person name="Eisen J.A."/>
            <person name="Markowitz V."/>
            <person name="Hugenholtz P."/>
            <person name="Kyrpides N.C."/>
            <person name="Klenk H.P."/>
            <person name="Detter J.C."/>
        </authorList>
    </citation>
    <scope>NUCLEOTIDE SEQUENCE [LARGE SCALE GENOMIC DNA]</scope>
    <source>
        <strain evidence="2">DSM 8271 / FlGlyR</strain>
    </source>
</reference>
<organism evidence="1 2">
    <name type="scientific">Syntrophobotulus glycolicus (strain DSM 8271 / FlGlyR)</name>
    <dbReference type="NCBI Taxonomy" id="645991"/>
    <lineage>
        <taxon>Bacteria</taxon>
        <taxon>Bacillati</taxon>
        <taxon>Bacillota</taxon>
        <taxon>Clostridia</taxon>
        <taxon>Eubacteriales</taxon>
        <taxon>Desulfitobacteriaceae</taxon>
        <taxon>Syntrophobotulus</taxon>
    </lineage>
</organism>
<dbReference type="OrthoDB" id="9810148at2"/>
<proteinExistence type="predicted"/>
<dbReference type="Proteomes" id="UP000007488">
    <property type="component" value="Chromosome"/>
</dbReference>
<dbReference type="STRING" id="645991.Sgly_0169"/>
<dbReference type="eggNOG" id="COG0470">
    <property type="taxonomic scope" value="Bacteria"/>
</dbReference>
<dbReference type="GO" id="GO:0006261">
    <property type="term" value="P:DNA-templated DNA replication"/>
    <property type="evidence" value="ECO:0007669"/>
    <property type="project" value="TreeGrafter"/>
</dbReference>
<dbReference type="AlphaFoldDB" id="F0SW54"/>
<sequence length="293" mass="33231">MSMNYSLMKRAAEQGKLAHLLLFYNSGEKERTEAALELAMLLNCSSVKDRPCHECISCRKISQENHPDIHILKLQKSSIGIEEILKMQENIYKKPFEGKYKVYLIEQADRLTLPAANALLKVAEEPPENTLLILSTANSERIIATLRSRAQEVYFPVPDKDVFLRNGIESETSGEIDYELAYKLGGRDPDLIRRIVAMGTERVENWLETYLAVIKGDFLKMYSLFPLDKEEALVLVQVLQIYFMKEITEGRVPPAYLPSINQAVIALQRQANSRLAIEVLALKQMRIGGNTLG</sequence>
<name>F0SW54_SYNGF</name>
<dbReference type="InterPro" id="IPR027417">
    <property type="entry name" value="P-loop_NTPase"/>
</dbReference>
<dbReference type="KEGG" id="sgy:Sgly_0169"/>
<dbReference type="Pfam" id="PF13177">
    <property type="entry name" value="DNA_pol3_delta2"/>
    <property type="match status" value="1"/>
</dbReference>
<gene>
    <name evidence="1" type="ordered locus">Sgly_0169</name>
</gene>
<keyword evidence="1" id="KW-0548">Nucleotidyltransferase</keyword>
<dbReference type="Gene3D" id="3.40.50.300">
    <property type="entry name" value="P-loop containing nucleotide triphosphate hydrolases"/>
    <property type="match status" value="1"/>
</dbReference>
<keyword evidence="2" id="KW-1185">Reference proteome</keyword>
<dbReference type="PANTHER" id="PTHR11669">
    <property type="entry name" value="REPLICATION FACTOR C / DNA POLYMERASE III GAMMA-TAU SUBUNIT"/>
    <property type="match status" value="1"/>
</dbReference>
<evidence type="ECO:0000313" key="1">
    <source>
        <dbReference type="EMBL" id="ADY54540.1"/>
    </source>
</evidence>
<dbReference type="PANTHER" id="PTHR11669:SF8">
    <property type="entry name" value="DNA POLYMERASE III SUBUNIT DELTA"/>
    <property type="match status" value="1"/>
</dbReference>
<accession>F0SW54</accession>
<keyword evidence="1" id="KW-0808">Transferase</keyword>
<dbReference type="SUPFAM" id="SSF52540">
    <property type="entry name" value="P-loop containing nucleoside triphosphate hydrolases"/>
    <property type="match status" value="1"/>
</dbReference>
<keyword evidence="1" id="KW-0239">DNA-directed DNA polymerase</keyword>
<dbReference type="HOGENOM" id="CLU_006229_4_5_9"/>